<dbReference type="CDD" id="cd00565">
    <property type="entry name" value="Ubl_ThiS"/>
    <property type="match status" value="1"/>
</dbReference>
<dbReference type="NCBIfam" id="TIGR01683">
    <property type="entry name" value="thiS"/>
    <property type="match status" value="1"/>
</dbReference>
<evidence type="ECO:0000313" key="1">
    <source>
        <dbReference type="EMBL" id="WAX57265.1"/>
    </source>
</evidence>
<accession>A0ABY7JXH0</accession>
<dbReference type="InterPro" id="IPR012675">
    <property type="entry name" value="Beta-grasp_dom_sf"/>
</dbReference>
<dbReference type="InterPro" id="IPR016155">
    <property type="entry name" value="Mopterin_synth/thiamin_S_b"/>
</dbReference>
<evidence type="ECO:0000313" key="2">
    <source>
        <dbReference type="Proteomes" id="UP001164693"/>
    </source>
</evidence>
<dbReference type="RefSeq" id="WP_269443804.1">
    <property type="nucleotide sequence ID" value="NZ_CP097463.1"/>
</dbReference>
<dbReference type="PANTHER" id="PTHR34472">
    <property type="entry name" value="SULFUR CARRIER PROTEIN THIS"/>
    <property type="match status" value="1"/>
</dbReference>
<protein>
    <submittedName>
        <fullName evidence="1">Sulfur carrier protein ThiS</fullName>
    </submittedName>
</protein>
<organism evidence="1 2">
    <name type="scientific">Jatrophihabitans cynanchi</name>
    <dbReference type="NCBI Taxonomy" id="2944128"/>
    <lineage>
        <taxon>Bacteria</taxon>
        <taxon>Bacillati</taxon>
        <taxon>Actinomycetota</taxon>
        <taxon>Actinomycetes</taxon>
        <taxon>Jatrophihabitantales</taxon>
        <taxon>Jatrophihabitantaceae</taxon>
        <taxon>Jatrophihabitans</taxon>
    </lineage>
</organism>
<reference evidence="1" key="1">
    <citation type="submission" date="2022-05" db="EMBL/GenBank/DDBJ databases">
        <title>Jatrophihabitans sp. SB3-54 whole genome sequence.</title>
        <authorList>
            <person name="Suh M.K."/>
            <person name="Eom M.K."/>
            <person name="Kim J.S."/>
            <person name="Kim H.S."/>
            <person name="Do H.E."/>
            <person name="Shin Y.K."/>
            <person name="Lee J.-S."/>
        </authorList>
    </citation>
    <scope>NUCLEOTIDE SEQUENCE</scope>
    <source>
        <strain evidence="1">SB3-54</strain>
    </source>
</reference>
<dbReference type="Gene3D" id="3.10.20.30">
    <property type="match status" value="1"/>
</dbReference>
<dbReference type="Proteomes" id="UP001164693">
    <property type="component" value="Chromosome"/>
</dbReference>
<sequence length="66" mass="7023">MNVRLNGEPRTLDPGTTLTELVESITGSTRGSAVVVDDEVVPRGSWPAFTLRDGQRVELITAVQGG</sequence>
<name>A0ABY7JXH0_9ACTN</name>
<dbReference type="SUPFAM" id="SSF54285">
    <property type="entry name" value="MoaD/ThiS"/>
    <property type="match status" value="1"/>
</dbReference>
<dbReference type="PANTHER" id="PTHR34472:SF1">
    <property type="entry name" value="SULFUR CARRIER PROTEIN THIS"/>
    <property type="match status" value="1"/>
</dbReference>
<gene>
    <name evidence="1" type="primary">thiS</name>
    <name evidence="1" type="ORF">M6B22_00515</name>
</gene>
<keyword evidence="2" id="KW-1185">Reference proteome</keyword>
<proteinExistence type="predicted"/>
<dbReference type="Pfam" id="PF02597">
    <property type="entry name" value="ThiS"/>
    <property type="match status" value="1"/>
</dbReference>
<dbReference type="InterPro" id="IPR010035">
    <property type="entry name" value="Thi_S"/>
</dbReference>
<dbReference type="InterPro" id="IPR003749">
    <property type="entry name" value="ThiS/MoaD-like"/>
</dbReference>
<dbReference type="EMBL" id="CP097463">
    <property type="protein sequence ID" value="WAX57265.1"/>
    <property type="molecule type" value="Genomic_DNA"/>
</dbReference>